<sequence>MKNYIIILFIAIIMIASCKEGKEEYLININTIYAWCIVPYDSLERSPEERIEMLKRLGIKKYAYDWRKEHLTSMTTELSLAEKNGIDVIAVWLWIDGNSDSINGLNGSNEKVFDIVEEVGYKGQIWVGINANFFENLSDYAAVEKGAEMIAFLSKKANALDCKIALYNHGDWFGEPKNQIKIIDALPNEDLGIVYNFHHAHNQIEAFPEMVSMMMPYLWAVNLNGLRKEGPKILTIGEGDYEKDMIDVLLKNGYKGDFGILGHVEDADVETILKANLNGLKKVNY</sequence>
<keyword evidence="1" id="KW-0413">Isomerase</keyword>
<gene>
    <name evidence="1" type="ORF">C8N25_10738</name>
</gene>
<dbReference type="SUPFAM" id="SSF51658">
    <property type="entry name" value="Xylose isomerase-like"/>
    <property type="match status" value="1"/>
</dbReference>
<dbReference type="EMBL" id="QUNF01000007">
    <property type="protein sequence ID" value="REG90299.1"/>
    <property type="molecule type" value="Genomic_DNA"/>
</dbReference>
<keyword evidence="2" id="KW-1185">Reference proteome</keyword>
<dbReference type="Proteomes" id="UP000256405">
    <property type="component" value="Unassembled WGS sequence"/>
</dbReference>
<dbReference type="Gene3D" id="3.20.20.150">
    <property type="entry name" value="Divalent-metal-dependent TIM barrel enzymes"/>
    <property type="match status" value="1"/>
</dbReference>
<comment type="caution">
    <text evidence="1">The sequence shown here is derived from an EMBL/GenBank/DDBJ whole genome shotgun (WGS) entry which is preliminary data.</text>
</comment>
<dbReference type="OrthoDB" id="837145at2"/>
<proteinExistence type="predicted"/>
<accession>A0A3E0DZ20</accession>
<name>A0A3E0DZ20_9BACT</name>
<protein>
    <submittedName>
        <fullName evidence="1">Sugar phosphate isomerase/epimerase</fullName>
    </submittedName>
</protein>
<dbReference type="PROSITE" id="PS51257">
    <property type="entry name" value="PROKAR_LIPOPROTEIN"/>
    <property type="match status" value="1"/>
</dbReference>
<dbReference type="RefSeq" id="WP_116116468.1">
    <property type="nucleotide sequence ID" value="NZ_MSSW01000005.1"/>
</dbReference>
<dbReference type="InterPro" id="IPR036237">
    <property type="entry name" value="Xyl_isomerase-like_sf"/>
</dbReference>
<reference evidence="1 2" key="1">
    <citation type="submission" date="2018-08" db="EMBL/GenBank/DDBJ databases">
        <title>Genomic Encyclopedia of Archaeal and Bacterial Type Strains, Phase II (KMG-II): from individual species to whole genera.</title>
        <authorList>
            <person name="Goeker M."/>
        </authorList>
    </citation>
    <scope>NUCLEOTIDE SEQUENCE [LARGE SCALE GENOMIC DNA]</scope>
    <source>
        <strain evidence="1 2">DSM 15986</strain>
    </source>
</reference>
<dbReference type="GO" id="GO:0016853">
    <property type="term" value="F:isomerase activity"/>
    <property type="evidence" value="ECO:0007669"/>
    <property type="project" value="UniProtKB-KW"/>
</dbReference>
<dbReference type="AlphaFoldDB" id="A0A3E0DZ20"/>
<organism evidence="1 2">
    <name type="scientific">Algoriphagus antarcticus</name>
    <dbReference type="NCBI Taxonomy" id="238540"/>
    <lineage>
        <taxon>Bacteria</taxon>
        <taxon>Pseudomonadati</taxon>
        <taxon>Bacteroidota</taxon>
        <taxon>Cytophagia</taxon>
        <taxon>Cytophagales</taxon>
        <taxon>Cyclobacteriaceae</taxon>
        <taxon>Algoriphagus</taxon>
    </lineage>
</organism>
<evidence type="ECO:0000313" key="1">
    <source>
        <dbReference type="EMBL" id="REG90299.1"/>
    </source>
</evidence>
<evidence type="ECO:0000313" key="2">
    <source>
        <dbReference type="Proteomes" id="UP000256405"/>
    </source>
</evidence>